<evidence type="ECO:0000259" key="8">
    <source>
        <dbReference type="PROSITE" id="PS50262"/>
    </source>
</evidence>
<keyword evidence="4 7" id="KW-1133">Transmembrane helix</keyword>
<keyword evidence="6" id="KW-0297">G-protein coupled receptor</keyword>
<name>R7VLB3_CAPTE</name>
<dbReference type="EnsemblMetazoa" id="CapteT92973">
    <property type="protein sequence ID" value="CapteP92973"/>
    <property type="gene ID" value="CapteG92973"/>
</dbReference>
<dbReference type="STRING" id="283909.R7VLB3"/>
<evidence type="ECO:0000256" key="3">
    <source>
        <dbReference type="ARBA" id="ARBA00022692"/>
    </source>
</evidence>
<reference evidence="9 11" key="2">
    <citation type="journal article" date="2013" name="Nature">
        <title>Insights into bilaterian evolution from three spiralian genomes.</title>
        <authorList>
            <person name="Simakov O."/>
            <person name="Marletaz F."/>
            <person name="Cho S.J."/>
            <person name="Edsinger-Gonzales E."/>
            <person name="Havlak P."/>
            <person name="Hellsten U."/>
            <person name="Kuo D.H."/>
            <person name="Larsson T."/>
            <person name="Lv J."/>
            <person name="Arendt D."/>
            <person name="Savage R."/>
            <person name="Osoegawa K."/>
            <person name="de Jong P."/>
            <person name="Grimwood J."/>
            <person name="Chapman J.A."/>
            <person name="Shapiro H."/>
            <person name="Aerts A."/>
            <person name="Otillar R.P."/>
            <person name="Terry A.Y."/>
            <person name="Boore J.L."/>
            <person name="Grigoriev I.V."/>
            <person name="Lindberg D.R."/>
            <person name="Seaver E.C."/>
            <person name="Weisblat D.A."/>
            <person name="Putnam N.H."/>
            <person name="Rokhsar D.S."/>
        </authorList>
    </citation>
    <scope>NUCLEOTIDE SEQUENCE</scope>
    <source>
        <strain evidence="9 11">I ESC-2004</strain>
    </source>
</reference>
<dbReference type="GO" id="GO:0004930">
    <property type="term" value="F:G protein-coupled receptor activity"/>
    <property type="evidence" value="ECO:0007669"/>
    <property type="project" value="UniProtKB-KW"/>
</dbReference>
<evidence type="ECO:0000256" key="1">
    <source>
        <dbReference type="ARBA" id="ARBA00004651"/>
    </source>
</evidence>
<dbReference type="GO" id="GO:0005886">
    <property type="term" value="C:plasma membrane"/>
    <property type="evidence" value="ECO:0007669"/>
    <property type="project" value="UniProtKB-SubCell"/>
</dbReference>
<dbReference type="Pfam" id="PF00001">
    <property type="entry name" value="7tm_1"/>
    <property type="match status" value="1"/>
</dbReference>
<comment type="similarity">
    <text evidence="6">Belongs to the G-protein coupled receptor 1 family.</text>
</comment>
<reference evidence="11" key="1">
    <citation type="submission" date="2012-12" db="EMBL/GenBank/DDBJ databases">
        <authorList>
            <person name="Hellsten U."/>
            <person name="Grimwood J."/>
            <person name="Chapman J.A."/>
            <person name="Shapiro H."/>
            <person name="Aerts A."/>
            <person name="Otillar R.P."/>
            <person name="Terry A.Y."/>
            <person name="Boore J.L."/>
            <person name="Simakov O."/>
            <person name="Marletaz F."/>
            <person name="Cho S.-J."/>
            <person name="Edsinger-Gonzales E."/>
            <person name="Havlak P."/>
            <person name="Kuo D.-H."/>
            <person name="Larsson T."/>
            <person name="Lv J."/>
            <person name="Arendt D."/>
            <person name="Savage R."/>
            <person name="Osoegawa K."/>
            <person name="de Jong P."/>
            <person name="Lindberg D.R."/>
            <person name="Seaver E.C."/>
            <person name="Weisblat D.A."/>
            <person name="Putnam N.H."/>
            <person name="Grigoriev I.V."/>
            <person name="Rokhsar D.S."/>
        </authorList>
    </citation>
    <scope>NUCLEOTIDE SEQUENCE</scope>
    <source>
        <strain evidence="11">I ESC-2004</strain>
    </source>
</reference>
<keyword evidence="3 6" id="KW-0812">Transmembrane</keyword>
<evidence type="ECO:0000313" key="10">
    <source>
        <dbReference type="EnsemblMetazoa" id="CapteP92973"/>
    </source>
</evidence>
<feature type="transmembrane region" description="Helical" evidence="7">
    <location>
        <begin position="85"/>
        <end position="104"/>
    </location>
</feature>
<evidence type="ECO:0000256" key="4">
    <source>
        <dbReference type="ARBA" id="ARBA00022989"/>
    </source>
</evidence>
<dbReference type="Proteomes" id="UP000014760">
    <property type="component" value="Unassembled WGS sequence"/>
</dbReference>
<evidence type="ECO:0000313" key="11">
    <source>
        <dbReference type="Proteomes" id="UP000014760"/>
    </source>
</evidence>
<keyword evidence="5 7" id="KW-0472">Membrane</keyword>
<keyword evidence="11" id="KW-1185">Reference proteome</keyword>
<dbReference type="Gene3D" id="1.20.1070.10">
    <property type="entry name" value="Rhodopsin 7-helix transmembrane proteins"/>
    <property type="match status" value="1"/>
</dbReference>
<keyword evidence="2" id="KW-1003">Cell membrane</keyword>
<evidence type="ECO:0000256" key="5">
    <source>
        <dbReference type="ARBA" id="ARBA00023136"/>
    </source>
</evidence>
<dbReference type="SUPFAM" id="SSF81321">
    <property type="entry name" value="Family A G protein-coupled receptor-like"/>
    <property type="match status" value="1"/>
</dbReference>
<evidence type="ECO:0000313" key="9">
    <source>
        <dbReference type="EMBL" id="ELU18106.1"/>
    </source>
</evidence>
<evidence type="ECO:0000256" key="7">
    <source>
        <dbReference type="SAM" id="Phobius"/>
    </source>
</evidence>
<dbReference type="PANTHER" id="PTHR22750">
    <property type="entry name" value="G-PROTEIN COUPLED RECEPTOR"/>
    <property type="match status" value="1"/>
</dbReference>
<evidence type="ECO:0000256" key="2">
    <source>
        <dbReference type="ARBA" id="ARBA00022475"/>
    </source>
</evidence>
<organism evidence="9">
    <name type="scientific">Capitella teleta</name>
    <name type="common">Polychaete worm</name>
    <dbReference type="NCBI Taxonomy" id="283909"/>
    <lineage>
        <taxon>Eukaryota</taxon>
        <taxon>Metazoa</taxon>
        <taxon>Spiralia</taxon>
        <taxon>Lophotrochozoa</taxon>
        <taxon>Annelida</taxon>
        <taxon>Polychaeta</taxon>
        <taxon>Sedentaria</taxon>
        <taxon>Scolecida</taxon>
        <taxon>Capitellidae</taxon>
        <taxon>Capitella</taxon>
    </lineage>
</organism>
<protein>
    <recommendedName>
        <fullName evidence="8">G-protein coupled receptors family 1 profile domain-containing protein</fullName>
    </recommendedName>
</protein>
<reference evidence="10" key="3">
    <citation type="submission" date="2015-06" db="UniProtKB">
        <authorList>
            <consortium name="EnsemblMetazoa"/>
        </authorList>
    </citation>
    <scope>IDENTIFICATION</scope>
</reference>
<dbReference type="EMBL" id="KB292122">
    <property type="protein sequence ID" value="ELU18106.1"/>
    <property type="molecule type" value="Genomic_DNA"/>
</dbReference>
<comment type="subcellular location">
    <subcellularLocation>
        <location evidence="1">Cell membrane</location>
        <topology evidence="1">Multi-pass membrane protein</topology>
    </subcellularLocation>
</comment>
<gene>
    <name evidence="9" type="ORF">CAPTEDRAFT_92973</name>
</gene>
<dbReference type="InterPro" id="IPR017452">
    <property type="entry name" value="GPCR_Rhodpsn_7TM"/>
</dbReference>
<dbReference type="PROSITE" id="PS50262">
    <property type="entry name" value="G_PROTEIN_RECEP_F1_2"/>
    <property type="match status" value="1"/>
</dbReference>
<dbReference type="PROSITE" id="PS00237">
    <property type="entry name" value="G_PROTEIN_RECEP_F1_1"/>
    <property type="match status" value="1"/>
</dbReference>
<feature type="non-terminal residue" evidence="9">
    <location>
        <position position="108"/>
    </location>
</feature>
<feature type="transmembrane region" description="Helical" evidence="7">
    <location>
        <begin position="7"/>
        <end position="27"/>
    </location>
</feature>
<dbReference type="HOGENOM" id="CLU_2203495_0_0_1"/>
<dbReference type="PRINTS" id="PR00237">
    <property type="entry name" value="GPCRRHODOPSN"/>
</dbReference>
<accession>R7VLB3</accession>
<proteinExistence type="inferred from homology"/>
<feature type="domain" description="G-protein coupled receptors family 1 profile" evidence="8">
    <location>
        <begin position="1"/>
        <end position="108"/>
    </location>
</feature>
<dbReference type="AlphaFoldDB" id="R7VLB3"/>
<keyword evidence="6" id="KW-0807">Transducer</keyword>
<sequence length="108" mass="11959">MTHTRFLLLHLAMVEFMIGCPILPMVIIAEQRLVSDGPWLCLVSVCLTMMSISVCSFLLIAIGVERYLAIMKPLRYQALVTAGRVIFVGFLCWGMGLVLGLAPLCGWN</sequence>
<dbReference type="InterPro" id="IPR000276">
    <property type="entry name" value="GPCR_Rhodpsn"/>
</dbReference>
<feature type="transmembrane region" description="Helical" evidence="7">
    <location>
        <begin position="39"/>
        <end position="64"/>
    </location>
</feature>
<keyword evidence="6" id="KW-0675">Receptor</keyword>
<dbReference type="EMBL" id="AMQN01016492">
    <property type="status" value="NOT_ANNOTATED_CDS"/>
    <property type="molecule type" value="Genomic_DNA"/>
</dbReference>
<evidence type="ECO:0000256" key="6">
    <source>
        <dbReference type="RuleBase" id="RU000688"/>
    </source>
</evidence>
<dbReference type="OrthoDB" id="5965749at2759"/>